<keyword evidence="3" id="KW-0560">Oxidoreductase</keyword>
<evidence type="ECO:0000256" key="4">
    <source>
        <dbReference type="ARBA" id="ARBA00023027"/>
    </source>
</evidence>
<dbReference type="InterPro" id="IPR002347">
    <property type="entry name" value="SDR_fam"/>
</dbReference>
<dbReference type="GO" id="GO:0050664">
    <property type="term" value="F:oxidoreductase activity, acting on NAD(P)H, oxygen as acceptor"/>
    <property type="evidence" value="ECO:0007669"/>
    <property type="project" value="TreeGrafter"/>
</dbReference>
<comment type="similarity">
    <text evidence="1">Belongs to the short-chain dehydrogenases/reductases (SDR) family.</text>
</comment>
<dbReference type="OrthoDB" id="9809287at2"/>
<dbReference type="PANTHER" id="PTHR43008:SF4">
    <property type="entry name" value="CHAIN DEHYDROGENASE, PUTATIVE (AFU_ORTHOLOGUE AFUA_4G08710)-RELATED"/>
    <property type="match status" value="1"/>
</dbReference>
<dbReference type="FunFam" id="3.40.50.720:FF:000151">
    <property type="entry name" value="3-phenylpropionate-dihydrodiol/cinnamic acid-dihydrodiol dehydrogenase"/>
    <property type="match status" value="1"/>
</dbReference>
<evidence type="ECO:0000256" key="2">
    <source>
        <dbReference type="ARBA" id="ARBA00022797"/>
    </source>
</evidence>
<proteinExistence type="inferred from homology"/>
<dbReference type="Proteomes" id="UP000198908">
    <property type="component" value="Unassembled WGS sequence"/>
</dbReference>
<evidence type="ECO:0000313" key="6">
    <source>
        <dbReference type="Proteomes" id="UP000198908"/>
    </source>
</evidence>
<keyword evidence="6" id="KW-1185">Reference proteome</keyword>
<evidence type="ECO:0000256" key="3">
    <source>
        <dbReference type="ARBA" id="ARBA00023002"/>
    </source>
</evidence>
<accession>A0A1G7B8E9</accession>
<gene>
    <name evidence="5" type="ORF">SAMN05421548_1389</name>
</gene>
<dbReference type="Pfam" id="PF00106">
    <property type="entry name" value="adh_short"/>
    <property type="match status" value="1"/>
</dbReference>
<protein>
    <submittedName>
        <fullName evidence="5">2,3-dihydroxy-2,3-dihydrophenylpropionate dehydrogenase</fullName>
    </submittedName>
</protein>
<organism evidence="5 6">
    <name type="scientific">Paraburkholderia lycopersici</name>
    <dbReference type="NCBI Taxonomy" id="416944"/>
    <lineage>
        <taxon>Bacteria</taxon>
        <taxon>Pseudomonadati</taxon>
        <taxon>Pseudomonadota</taxon>
        <taxon>Betaproteobacteria</taxon>
        <taxon>Burkholderiales</taxon>
        <taxon>Burkholderiaceae</taxon>
        <taxon>Paraburkholderia</taxon>
    </lineage>
</organism>
<dbReference type="Gene3D" id="3.40.50.720">
    <property type="entry name" value="NAD(P)-binding Rossmann-like Domain"/>
    <property type="match status" value="1"/>
</dbReference>
<dbReference type="InterPro" id="IPR036291">
    <property type="entry name" value="NAD(P)-bd_dom_sf"/>
</dbReference>
<dbReference type="STRING" id="416944.SAMN05421548_1389"/>
<reference evidence="6" key="1">
    <citation type="submission" date="2016-09" db="EMBL/GenBank/DDBJ databases">
        <authorList>
            <person name="Varghese N."/>
            <person name="Submissions S."/>
        </authorList>
    </citation>
    <scope>NUCLEOTIDE SEQUENCE [LARGE SCALE GENOMIC DNA]</scope>
    <source>
        <strain evidence="6">TNe-862</strain>
    </source>
</reference>
<dbReference type="AlphaFoldDB" id="A0A1G7B8E9"/>
<dbReference type="PANTHER" id="PTHR43008">
    <property type="entry name" value="BENZIL REDUCTASE"/>
    <property type="match status" value="1"/>
</dbReference>
<keyword evidence="2" id="KW-0058">Aromatic hydrocarbons catabolism</keyword>
<dbReference type="NCBIfam" id="NF042950">
    <property type="entry name" value="3PPDhyd_Dh_HcaB"/>
    <property type="match status" value="1"/>
</dbReference>
<evidence type="ECO:0000313" key="5">
    <source>
        <dbReference type="EMBL" id="SDE23242.1"/>
    </source>
</evidence>
<dbReference type="PROSITE" id="PS00061">
    <property type="entry name" value="ADH_SHORT"/>
    <property type="match status" value="1"/>
</dbReference>
<dbReference type="NCBIfam" id="NF004849">
    <property type="entry name" value="PRK06200.1"/>
    <property type="match status" value="1"/>
</dbReference>
<sequence>MNGAKGWLDNEVALITGGGSGLGLALVERFLEEGARVAVLERSADKVAALQARFGAQEVVAVQGDVTSYADNERAVRAAVDAFGKLDTFVGNAAIWDHASSLVDLSPEQLDTGFGELFSINVKGYLLGAKAAARALIASEGSMIFTLSNSSFYPGGGGPLYTASKHAAVGIIRQLAYELAPRVRVNGVGPCGMASDLRGPVSLGQQDLRIMDSRSPEAIASILPLQFFPQPADFAGPFVMLASRANNRVLSGVMINADAGLGIRGIRHAAGGLHL</sequence>
<dbReference type="SUPFAM" id="SSF51735">
    <property type="entry name" value="NAD(P)-binding Rossmann-fold domains"/>
    <property type="match status" value="1"/>
</dbReference>
<dbReference type="InterPro" id="IPR020904">
    <property type="entry name" value="Sc_DH/Rdtase_CS"/>
</dbReference>
<evidence type="ECO:0000256" key="1">
    <source>
        <dbReference type="ARBA" id="ARBA00006484"/>
    </source>
</evidence>
<dbReference type="PRINTS" id="PR00081">
    <property type="entry name" value="GDHRDH"/>
</dbReference>
<dbReference type="EMBL" id="FMYQ01000038">
    <property type="protein sequence ID" value="SDE23242.1"/>
    <property type="molecule type" value="Genomic_DNA"/>
</dbReference>
<dbReference type="RefSeq" id="WP_092005009.1">
    <property type="nucleotide sequence ID" value="NZ_FMYQ01000038.1"/>
</dbReference>
<name>A0A1G7B8E9_9BURK</name>
<keyword evidence="4" id="KW-0520">NAD</keyword>